<dbReference type="InterPro" id="IPR016024">
    <property type="entry name" value="ARM-type_fold"/>
</dbReference>
<dbReference type="Gene3D" id="1.25.10.10">
    <property type="entry name" value="Leucine-rich Repeat Variant"/>
    <property type="match status" value="2"/>
</dbReference>
<comment type="subcellular location">
    <subcellularLocation>
        <location evidence="1">Cytoplasm</location>
    </subcellularLocation>
</comment>
<dbReference type="PANTHER" id="PTHR45994">
    <property type="entry name" value="FI21225P1"/>
    <property type="match status" value="1"/>
</dbReference>
<accession>M2R2T5</accession>
<evidence type="ECO:0000313" key="7">
    <source>
        <dbReference type="Proteomes" id="UP000016930"/>
    </source>
</evidence>
<keyword evidence="2" id="KW-0963">Cytoplasm</keyword>
<dbReference type="EMBL" id="KB445810">
    <property type="protein sequence ID" value="EMD32557.1"/>
    <property type="molecule type" value="Genomic_DNA"/>
</dbReference>
<protein>
    <recommendedName>
        <fullName evidence="5">UNC-45/Cro1/She4 central domain-containing protein</fullName>
    </recommendedName>
</protein>
<dbReference type="GO" id="GO:0005737">
    <property type="term" value="C:cytoplasm"/>
    <property type="evidence" value="ECO:0007669"/>
    <property type="project" value="UniProtKB-SubCell"/>
</dbReference>
<dbReference type="OrthoDB" id="199930at2759"/>
<dbReference type="AlphaFoldDB" id="M2R2T5"/>
<dbReference type="InterPro" id="IPR000225">
    <property type="entry name" value="Armadillo"/>
</dbReference>
<keyword evidence="3" id="KW-0802">TPR repeat</keyword>
<evidence type="ECO:0000256" key="4">
    <source>
        <dbReference type="PROSITE-ProRule" id="PRU00259"/>
    </source>
</evidence>
<dbReference type="InterPro" id="IPR024660">
    <property type="entry name" value="UCS_central_dom"/>
</dbReference>
<organism evidence="6 7">
    <name type="scientific">Ceriporiopsis subvermispora (strain B)</name>
    <name type="common">White-rot fungus</name>
    <name type="synonym">Gelatoporia subvermispora</name>
    <dbReference type="NCBI Taxonomy" id="914234"/>
    <lineage>
        <taxon>Eukaryota</taxon>
        <taxon>Fungi</taxon>
        <taxon>Dikarya</taxon>
        <taxon>Basidiomycota</taxon>
        <taxon>Agaricomycotina</taxon>
        <taxon>Agaricomycetes</taxon>
        <taxon>Polyporales</taxon>
        <taxon>Gelatoporiaceae</taxon>
        <taxon>Gelatoporia</taxon>
    </lineage>
</organism>
<evidence type="ECO:0000256" key="3">
    <source>
        <dbReference type="ARBA" id="ARBA00022803"/>
    </source>
</evidence>
<dbReference type="HOGENOM" id="CLU_016305_1_0_1"/>
<evidence type="ECO:0000256" key="1">
    <source>
        <dbReference type="ARBA" id="ARBA00004496"/>
    </source>
</evidence>
<dbReference type="GO" id="GO:0051879">
    <property type="term" value="F:Hsp90 protein binding"/>
    <property type="evidence" value="ECO:0007669"/>
    <property type="project" value="TreeGrafter"/>
</dbReference>
<feature type="domain" description="UNC-45/Cro1/She4 central" evidence="5">
    <location>
        <begin position="31"/>
        <end position="192"/>
    </location>
</feature>
<dbReference type="SUPFAM" id="SSF48371">
    <property type="entry name" value="ARM repeat"/>
    <property type="match status" value="1"/>
</dbReference>
<reference evidence="6 7" key="1">
    <citation type="journal article" date="2012" name="Proc. Natl. Acad. Sci. U.S.A.">
        <title>Comparative genomics of Ceriporiopsis subvermispora and Phanerochaete chrysosporium provide insight into selective ligninolysis.</title>
        <authorList>
            <person name="Fernandez-Fueyo E."/>
            <person name="Ruiz-Duenas F.J."/>
            <person name="Ferreira P."/>
            <person name="Floudas D."/>
            <person name="Hibbett D.S."/>
            <person name="Canessa P."/>
            <person name="Larrondo L.F."/>
            <person name="James T.Y."/>
            <person name="Seelenfreund D."/>
            <person name="Lobos S."/>
            <person name="Polanco R."/>
            <person name="Tello M."/>
            <person name="Honda Y."/>
            <person name="Watanabe T."/>
            <person name="Watanabe T."/>
            <person name="Ryu J.S."/>
            <person name="Kubicek C.P."/>
            <person name="Schmoll M."/>
            <person name="Gaskell J."/>
            <person name="Hammel K.E."/>
            <person name="St John F.J."/>
            <person name="Vanden Wymelenberg A."/>
            <person name="Sabat G."/>
            <person name="Splinter BonDurant S."/>
            <person name="Syed K."/>
            <person name="Yadav J.S."/>
            <person name="Doddapaneni H."/>
            <person name="Subramanian V."/>
            <person name="Lavin J.L."/>
            <person name="Oguiza J.A."/>
            <person name="Perez G."/>
            <person name="Pisabarro A.G."/>
            <person name="Ramirez L."/>
            <person name="Santoyo F."/>
            <person name="Master E."/>
            <person name="Coutinho P.M."/>
            <person name="Henrissat B."/>
            <person name="Lombard V."/>
            <person name="Magnuson J.K."/>
            <person name="Kuees U."/>
            <person name="Hori C."/>
            <person name="Igarashi K."/>
            <person name="Samejima M."/>
            <person name="Held B.W."/>
            <person name="Barry K.W."/>
            <person name="LaButti K.M."/>
            <person name="Lapidus A."/>
            <person name="Lindquist E.A."/>
            <person name="Lucas S.M."/>
            <person name="Riley R."/>
            <person name="Salamov A.A."/>
            <person name="Hoffmeister D."/>
            <person name="Schwenk D."/>
            <person name="Hadar Y."/>
            <person name="Yarden O."/>
            <person name="de Vries R.P."/>
            <person name="Wiebenga A."/>
            <person name="Stenlid J."/>
            <person name="Eastwood D."/>
            <person name="Grigoriev I.V."/>
            <person name="Berka R.M."/>
            <person name="Blanchette R.A."/>
            <person name="Kersten P."/>
            <person name="Martinez A.T."/>
            <person name="Vicuna R."/>
            <person name="Cullen D."/>
        </authorList>
    </citation>
    <scope>NUCLEOTIDE SEQUENCE [LARGE SCALE GENOMIC DNA]</scope>
    <source>
        <strain evidence="6 7">B</strain>
    </source>
</reference>
<dbReference type="PANTHER" id="PTHR45994:SF1">
    <property type="entry name" value="FI21225P1"/>
    <property type="match status" value="1"/>
</dbReference>
<sequence length="701" mass="74785">MSESIEGELDVILKNSRDKSHELSAKNISILVHAFLPMYAQSVRTKAYVVLSAVCQGLRETTTHAEQQGNDAAQAIYKTFKSLVTSLLSDTSEDEILAALSFLAALFEVDWQSAALIFLKEGVLEIISDIVDLHDSSDQIAQAVAHLLSQASGHKTCRAIVSSEQVTWLERKSRQTSDPAVRASAAVALVKLSKGARADSAEVGGQHEQTSSAEDEELVRLMKGLVADRHDTSSLADAVEGLAYLSTDPRIKEVLADDASFLSRLFSSVPRRKGPTAPTTEIPTASPVFGIVVIITNLCAYRPRLGEEEAQIAKLRKMAKAPAGSAKAGQNDGEDPLGDDEHVRRRGRKLVASGAVDALVAAVRATDSRAVRLAVGKALLNLIEDKDNRGKVLQAGGAKALITIIRDLLPASSSAGQGSKIPQLDASEIEPIQALAKLAITASPVQVFGPNEGALFDAIRPLSVMLMHPSSNLLQRFEALMALTNLSSQSAEAGTRISRVDGLLNRVELLILEEHTLVRRAATELVCNLVAGSEDVFDRFGGEKSPAARSKLQVIVAMCDVDDLPTRLAASGALATLLTSPAACENLWELQRERGRALSILGQLIDPNIVPPSEVESDDSRGLQEQADSGLVHRGVVCLRNFFINFEDPATQKEIAAEVDGVGITRALVNAVKSSTGDSPVLRPTAEALKWLLSSGIAITG</sequence>
<proteinExistence type="predicted"/>
<evidence type="ECO:0000259" key="5">
    <source>
        <dbReference type="Pfam" id="PF11701"/>
    </source>
</evidence>
<dbReference type="Proteomes" id="UP000016930">
    <property type="component" value="Unassembled WGS sequence"/>
</dbReference>
<gene>
    <name evidence="6" type="ORF">CERSUDRAFT_161484</name>
</gene>
<keyword evidence="7" id="KW-1185">Reference proteome</keyword>
<dbReference type="InterPro" id="IPR011989">
    <property type="entry name" value="ARM-like"/>
</dbReference>
<dbReference type="PROSITE" id="PS50176">
    <property type="entry name" value="ARM_REPEAT"/>
    <property type="match status" value="1"/>
</dbReference>
<dbReference type="Pfam" id="PF11701">
    <property type="entry name" value="UNC45-central"/>
    <property type="match status" value="1"/>
</dbReference>
<evidence type="ECO:0000313" key="6">
    <source>
        <dbReference type="EMBL" id="EMD32557.1"/>
    </source>
</evidence>
<evidence type="ECO:0000256" key="2">
    <source>
        <dbReference type="ARBA" id="ARBA00022490"/>
    </source>
</evidence>
<feature type="repeat" description="ARM" evidence="4">
    <location>
        <begin position="354"/>
        <end position="397"/>
    </location>
</feature>
<dbReference type="STRING" id="914234.M2R2T5"/>
<name>M2R2T5_CERS8</name>